<dbReference type="InterPro" id="IPR033741">
    <property type="entry name" value="SQSTM_UBA"/>
</dbReference>
<dbReference type="FunFam" id="3.30.60.90:FF:000016">
    <property type="entry name" value="Refractory to sigma P"/>
    <property type="match status" value="1"/>
</dbReference>
<dbReference type="PANTHER" id="PTHR15090">
    <property type="entry name" value="SEQUESTOSOME 1-RELATED"/>
    <property type="match status" value="1"/>
</dbReference>
<evidence type="ECO:0000256" key="1">
    <source>
        <dbReference type="ARBA" id="ARBA00004123"/>
    </source>
</evidence>
<keyword evidence="8" id="KW-0804">Transcription</keyword>
<name>A0A7D9I2F7_PARCT</name>
<comment type="subcellular location">
    <subcellularLocation>
        <location evidence="2">Cytoplasm</location>
    </subcellularLocation>
    <subcellularLocation>
        <location evidence="1">Nucleus</location>
    </subcellularLocation>
</comment>
<evidence type="ECO:0000313" key="15">
    <source>
        <dbReference type="EMBL" id="CAB3996786.1"/>
    </source>
</evidence>
<keyword evidence="5" id="KW-0677">Repeat</keyword>
<dbReference type="InterPro" id="IPR043145">
    <property type="entry name" value="Znf_ZZ_sf"/>
</dbReference>
<dbReference type="GO" id="GO:0008270">
    <property type="term" value="F:zinc ion binding"/>
    <property type="evidence" value="ECO:0007669"/>
    <property type="project" value="UniProtKB-KW"/>
</dbReference>
<dbReference type="InterPro" id="IPR000270">
    <property type="entry name" value="PB1_dom"/>
</dbReference>
<dbReference type="SMART" id="SM00165">
    <property type="entry name" value="UBA"/>
    <property type="match status" value="1"/>
</dbReference>
<dbReference type="Gene3D" id="1.10.8.10">
    <property type="entry name" value="DNA helicase RuvA subunit, C-terminal domain"/>
    <property type="match status" value="1"/>
</dbReference>
<dbReference type="Proteomes" id="UP001152795">
    <property type="component" value="Unassembled WGS sequence"/>
</dbReference>
<keyword evidence="4" id="KW-0479">Metal-binding</keyword>
<comment type="function">
    <text evidence="10">Required for selective autophagy activation by ubiquitinated proteins. Implicated in sigma rhabdovirus multiplication and necessary for male fertility. Involved in activating transcription of Drs.</text>
</comment>
<evidence type="ECO:0000256" key="10">
    <source>
        <dbReference type="ARBA" id="ARBA00054138"/>
    </source>
</evidence>
<dbReference type="InterPro" id="IPR053793">
    <property type="entry name" value="PB1-like"/>
</dbReference>
<dbReference type="InterPro" id="IPR015940">
    <property type="entry name" value="UBA"/>
</dbReference>
<evidence type="ECO:0000256" key="12">
    <source>
        <dbReference type="ARBA" id="ARBA00071657"/>
    </source>
</evidence>
<dbReference type="InterPro" id="IPR009060">
    <property type="entry name" value="UBA-like_sf"/>
</dbReference>
<keyword evidence="6" id="KW-0863">Zinc-finger</keyword>
<evidence type="ECO:0000256" key="9">
    <source>
        <dbReference type="ARBA" id="ARBA00023242"/>
    </source>
</evidence>
<comment type="subunit">
    <text evidence="11">Interacts with aPKC and Traf6.</text>
</comment>
<dbReference type="Pfam" id="PF00564">
    <property type="entry name" value="PB1"/>
    <property type="match status" value="1"/>
</dbReference>
<dbReference type="OrthoDB" id="5977200at2759"/>
<dbReference type="SUPFAM" id="SSF57850">
    <property type="entry name" value="RING/U-box"/>
    <property type="match status" value="1"/>
</dbReference>
<evidence type="ECO:0000256" key="14">
    <source>
        <dbReference type="SAM" id="MobiDB-lite"/>
    </source>
</evidence>
<evidence type="ECO:0000256" key="5">
    <source>
        <dbReference type="ARBA" id="ARBA00022737"/>
    </source>
</evidence>
<comment type="caution">
    <text evidence="15">The sequence shown here is derived from an EMBL/GenBank/DDBJ whole genome shotgun (WGS) entry which is preliminary data.</text>
</comment>
<proteinExistence type="predicted"/>
<evidence type="ECO:0000256" key="2">
    <source>
        <dbReference type="ARBA" id="ARBA00004496"/>
    </source>
</evidence>
<evidence type="ECO:0000256" key="8">
    <source>
        <dbReference type="ARBA" id="ARBA00023163"/>
    </source>
</evidence>
<dbReference type="PROSITE" id="PS51745">
    <property type="entry name" value="PB1"/>
    <property type="match status" value="1"/>
</dbReference>
<dbReference type="FunFam" id="1.10.8.10:FF:000034">
    <property type="entry name" value="Sequestosome 1"/>
    <property type="match status" value="1"/>
</dbReference>
<dbReference type="InterPro" id="IPR052260">
    <property type="entry name" value="Autophagy_Rcpt_SigReg"/>
</dbReference>
<dbReference type="Pfam" id="PF16577">
    <property type="entry name" value="UBA_5"/>
    <property type="match status" value="1"/>
</dbReference>
<accession>A0A7D9I2F7</accession>
<dbReference type="GO" id="GO:0007032">
    <property type="term" value="P:endosome organization"/>
    <property type="evidence" value="ECO:0007669"/>
    <property type="project" value="TreeGrafter"/>
</dbReference>
<sequence>MSVTVKTYLNFKSSEPEIRRFGIDADASTNYEYLVEKIRSVYPKLKREDLQLFWKDEENEFVVFSSDDELIEALTQHEGGFFRVYVKVVSKKEPNVSSEGQVHRLVSCDGCEGKVVGSRFKCSVCPDYDLCSTCEGKGLHAHHHLLRIRNPDPPSFTPPCPPWFMPWMHGRGMGPRGGWHDPRRGFRHRGGPFHGGRGGGGCPRFPGNTGPEPSSQSQSDSPGEGAFFHQFGEALNSFLGPFGVDVHTYVGNNPGGCGQHEGGKSPDSGKDETPKNDKDNGEPMDDACSGSSHDGDHTYIVVDETTEDGKISEPEDRLASALTQMKAMGFNDEGGWLTQLLKAKDYDINQVLDVIQHPEKKA</sequence>
<dbReference type="PROSITE" id="PS50135">
    <property type="entry name" value="ZF_ZZ_2"/>
    <property type="match status" value="1"/>
</dbReference>
<dbReference type="PANTHER" id="PTHR15090:SF0">
    <property type="entry name" value="SEQUESTOSOME-1"/>
    <property type="match status" value="1"/>
</dbReference>
<dbReference type="GO" id="GO:0070530">
    <property type="term" value="F:K63-linked polyubiquitin modification-dependent protein binding"/>
    <property type="evidence" value="ECO:0007669"/>
    <property type="project" value="TreeGrafter"/>
</dbReference>
<evidence type="ECO:0000256" key="11">
    <source>
        <dbReference type="ARBA" id="ARBA00062450"/>
    </source>
</evidence>
<dbReference type="InterPro" id="IPR034866">
    <property type="entry name" value="PB1_p62"/>
</dbReference>
<feature type="compositionally biased region" description="Basic and acidic residues" evidence="14">
    <location>
        <begin position="261"/>
        <end position="281"/>
    </location>
</feature>
<dbReference type="CDD" id="cd14320">
    <property type="entry name" value="UBA_SQSTM"/>
    <property type="match status" value="1"/>
</dbReference>
<evidence type="ECO:0000256" key="3">
    <source>
        <dbReference type="ARBA" id="ARBA00022490"/>
    </source>
</evidence>
<dbReference type="SMART" id="SM00291">
    <property type="entry name" value="ZnF_ZZ"/>
    <property type="match status" value="1"/>
</dbReference>
<dbReference type="FunFam" id="3.10.20.90:FF:000320">
    <property type="entry name" value="Predicted protein"/>
    <property type="match status" value="1"/>
</dbReference>
<protein>
    <recommendedName>
        <fullName evidence="12">Protein ref(2)P</fullName>
    </recommendedName>
    <alternativeName>
        <fullName evidence="13">Refractory to sigma P</fullName>
    </alternativeName>
</protein>
<reference evidence="15" key="1">
    <citation type="submission" date="2020-04" db="EMBL/GenBank/DDBJ databases">
        <authorList>
            <person name="Alioto T."/>
            <person name="Alioto T."/>
            <person name="Gomez Garrido J."/>
        </authorList>
    </citation>
    <scope>NUCLEOTIDE SEQUENCE</scope>
    <source>
        <strain evidence="15">A484AB</strain>
    </source>
</reference>
<dbReference type="CDD" id="cd02340">
    <property type="entry name" value="ZZ_NBR1_like"/>
    <property type="match status" value="1"/>
</dbReference>
<evidence type="ECO:0000256" key="6">
    <source>
        <dbReference type="ARBA" id="ARBA00022771"/>
    </source>
</evidence>
<dbReference type="SUPFAM" id="SSF46934">
    <property type="entry name" value="UBA-like"/>
    <property type="match status" value="1"/>
</dbReference>
<dbReference type="GO" id="GO:0016235">
    <property type="term" value="C:aggresome"/>
    <property type="evidence" value="ECO:0007669"/>
    <property type="project" value="TreeGrafter"/>
</dbReference>
<evidence type="ECO:0000256" key="13">
    <source>
        <dbReference type="ARBA" id="ARBA00081379"/>
    </source>
</evidence>
<keyword evidence="9" id="KW-0539">Nucleus</keyword>
<dbReference type="InterPro" id="IPR000433">
    <property type="entry name" value="Znf_ZZ"/>
</dbReference>
<keyword evidence="16" id="KW-1185">Reference proteome</keyword>
<dbReference type="Pfam" id="PF00569">
    <property type="entry name" value="ZZ"/>
    <property type="match status" value="1"/>
</dbReference>
<dbReference type="CDD" id="cd06402">
    <property type="entry name" value="PB1_p62"/>
    <property type="match status" value="1"/>
</dbReference>
<keyword evidence="3" id="KW-0963">Cytoplasm</keyword>
<dbReference type="AlphaFoldDB" id="A0A7D9I2F7"/>
<dbReference type="GO" id="GO:0035973">
    <property type="term" value="P:aggrephagy"/>
    <property type="evidence" value="ECO:0007669"/>
    <property type="project" value="TreeGrafter"/>
</dbReference>
<evidence type="ECO:0000256" key="7">
    <source>
        <dbReference type="ARBA" id="ARBA00022833"/>
    </source>
</evidence>
<dbReference type="Gene3D" id="3.30.60.90">
    <property type="match status" value="1"/>
</dbReference>
<dbReference type="GO" id="GO:0005080">
    <property type="term" value="F:protein kinase C binding"/>
    <property type="evidence" value="ECO:0007669"/>
    <property type="project" value="TreeGrafter"/>
</dbReference>
<evidence type="ECO:0000256" key="4">
    <source>
        <dbReference type="ARBA" id="ARBA00022723"/>
    </source>
</evidence>
<evidence type="ECO:0000313" key="16">
    <source>
        <dbReference type="Proteomes" id="UP001152795"/>
    </source>
</evidence>
<dbReference type="GO" id="GO:0000423">
    <property type="term" value="P:mitophagy"/>
    <property type="evidence" value="ECO:0007669"/>
    <property type="project" value="TreeGrafter"/>
</dbReference>
<feature type="compositionally biased region" description="Low complexity" evidence="14">
    <location>
        <begin position="203"/>
        <end position="225"/>
    </location>
</feature>
<dbReference type="GO" id="GO:0005634">
    <property type="term" value="C:nucleus"/>
    <property type="evidence" value="ECO:0007669"/>
    <property type="project" value="UniProtKB-SubCell"/>
</dbReference>
<dbReference type="EMBL" id="CACRXK020002945">
    <property type="protein sequence ID" value="CAB3996786.1"/>
    <property type="molecule type" value="Genomic_DNA"/>
</dbReference>
<feature type="region of interest" description="Disordered" evidence="14">
    <location>
        <begin position="253"/>
        <end position="297"/>
    </location>
</feature>
<feature type="compositionally biased region" description="Gly residues" evidence="14">
    <location>
        <begin position="192"/>
        <end position="202"/>
    </location>
</feature>
<organism evidence="15 16">
    <name type="scientific">Paramuricea clavata</name>
    <name type="common">Red gorgonian</name>
    <name type="synonym">Violescent sea-whip</name>
    <dbReference type="NCBI Taxonomy" id="317549"/>
    <lineage>
        <taxon>Eukaryota</taxon>
        <taxon>Metazoa</taxon>
        <taxon>Cnidaria</taxon>
        <taxon>Anthozoa</taxon>
        <taxon>Octocorallia</taxon>
        <taxon>Malacalcyonacea</taxon>
        <taxon>Plexauridae</taxon>
        <taxon>Paramuricea</taxon>
    </lineage>
</organism>
<dbReference type="SUPFAM" id="SSF54277">
    <property type="entry name" value="CAD &amp; PB1 domains"/>
    <property type="match status" value="1"/>
</dbReference>
<dbReference type="Gene3D" id="3.10.20.90">
    <property type="entry name" value="Phosphatidylinositol 3-kinase Catalytic Subunit, Chain A, domain 1"/>
    <property type="match status" value="1"/>
</dbReference>
<dbReference type="PROSITE" id="PS01357">
    <property type="entry name" value="ZF_ZZ_1"/>
    <property type="match status" value="1"/>
</dbReference>
<keyword evidence="7" id="KW-0862">Zinc</keyword>
<feature type="region of interest" description="Disordered" evidence="14">
    <location>
        <begin position="178"/>
        <end position="227"/>
    </location>
</feature>
<dbReference type="GO" id="GO:0044753">
    <property type="term" value="C:amphisome"/>
    <property type="evidence" value="ECO:0007669"/>
    <property type="project" value="TreeGrafter"/>
</dbReference>
<dbReference type="SMART" id="SM00666">
    <property type="entry name" value="PB1"/>
    <property type="match status" value="1"/>
</dbReference>
<gene>
    <name evidence="15" type="ORF">PACLA_8A076977</name>
</gene>